<gene>
    <name evidence="2" type="ORF">ALEPTO_LOCUS2469</name>
</gene>
<comment type="caution">
    <text evidence="2">The sequence shown here is derived from an EMBL/GenBank/DDBJ whole genome shotgun (WGS) entry which is preliminary data.</text>
</comment>
<evidence type="ECO:0000313" key="3">
    <source>
        <dbReference type="Proteomes" id="UP000789508"/>
    </source>
</evidence>
<proteinExistence type="predicted"/>
<protein>
    <submittedName>
        <fullName evidence="2">2356_t:CDS:1</fullName>
    </submittedName>
</protein>
<name>A0A9N8WF03_9GLOM</name>
<dbReference type="Pfam" id="PF22693">
    <property type="entry name" value="MACPF_1"/>
    <property type="match status" value="1"/>
</dbReference>
<sequence length="780" mass="87898">MPEPKPEEIFVQINENTPIAIQLPINKPLNEIRLILANEPNLRMDTKMNFVNPFARILRNKECEHLLSEILDSNNLKIIGEQEPEPKLEGINVQINSDTPVLIPLSMGETMNEIRLLLADDPNIRMSSKMAFMSPFSRIPQNYERNFTLTEILHPNNNLKIIGEHEPDWEYIKSSCKLEYGVNFTEKGPESAKKKAFDITKLDARKLASTDAIDETIVCQTEIDKICVQNFLVKSEITANLPRWLLISTALEGSGETENHKNSRNSITCQTSKIIKATISYSDSEIKPTKEFIESVDKALASDDPPKNLEEVAKDYGPLWCKKLGIGGRIVSKESKEKNTTECNNSREIKASVKLRVNEHVEISGDTGKSQQTKKMSLFANETSSCRIFGGSEDIYREESKKGWINSLNDFQKWAVAEYAEINSIFDILDQERRSKIATALTKRIVESQVEALSFRMDLSKTDPYIYELPSNLQLSNTDRIFVTVMKGDESQNEPEDLFATRVHYIDNKDLPVILIHRLGELKKRSVSPMIKLKLGWIVVGISPILNLFEHSSAQPVFESDEIEIKANNKRLMAVIPNKGKIDPNSSLLATCVSRAKNLQDDPKNSRYITGTHFYKNVAIETCAIEACAFCYDLQNTQAQFDDMPIKLSVNYSIVAGTGKHQFGQTQIISKPITSSLLGSLLSQPKHYKVLFDVYSELTEQPMTPATTPPNEQEPLLSAQKTLQSPVFVSLVLDNCPAHCIHGFFNITPNHAIFESLNNSITKNGQNIAYFCVMNYAPLI</sequence>
<reference evidence="2" key="1">
    <citation type="submission" date="2021-06" db="EMBL/GenBank/DDBJ databases">
        <authorList>
            <person name="Kallberg Y."/>
            <person name="Tangrot J."/>
            <person name="Rosling A."/>
        </authorList>
    </citation>
    <scope>NUCLEOTIDE SEQUENCE</scope>
    <source>
        <strain evidence="2">FL130A</strain>
    </source>
</reference>
<dbReference type="Proteomes" id="UP000789508">
    <property type="component" value="Unassembled WGS sequence"/>
</dbReference>
<dbReference type="EMBL" id="CAJVPS010000362">
    <property type="protein sequence ID" value="CAG8480578.1"/>
    <property type="molecule type" value="Genomic_DNA"/>
</dbReference>
<dbReference type="InterPro" id="IPR054586">
    <property type="entry name" value="MACPF_1_fungal"/>
</dbReference>
<organism evidence="2 3">
    <name type="scientific">Ambispora leptoticha</name>
    <dbReference type="NCBI Taxonomy" id="144679"/>
    <lineage>
        <taxon>Eukaryota</taxon>
        <taxon>Fungi</taxon>
        <taxon>Fungi incertae sedis</taxon>
        <taxon>Mucoromycota</taxon>
        <taxon>Glomeromycotina</taxon>
        <taxon>Glomeromycetes</taxon>
        <taxon>Archaeosporales</taxon>
        <taxon>Ambisporaceae</taxon>
        <taxon>Ambispora</taxon>
    </lineage>
</organism>
<evidence type="ECO:0000259" key="1">
    <source>
        <dbReference type="Pfam" id="PF22693"/>
    </source>
</evidence>
<dbReference type="OrthoDB" id="2373238at2759"/>
<dbReference type="AlphaFoldDB" id="A0A9N8WF03"/>
<keyword evidence="3" id="KW-1185">Reference proteome</keyword>
<accession>A0A9N8WF03</accession>
<feature type="domain" description="MACPF-like" evidence="1">
    <location>
        <begin position="181"/>
        <end position="437"/>
    </location>
</feature>
<evidence type="ECO:0000313" key="2">
    <source>
        <dbReference type="EMBL" id="CAG8480578.1"/>
    </source>
</evidence>